<comment type="catalytic activity">
    <reaction evidence="17">
        <text>L-seryl-[protein] + ATP = O-phospho-L-seryl-[protein] + ADP + H(+)</text>
        <dbReference type="Rhea" id="RHEA:17989"/>
        <dbReference type="Rhea" id="RHEA-COMP:9863"/>
        <dbReference type="Rhea" id="RHEA-COMP:11604"/>
        <dbReference type="ChEBI" id="CHEBI:15378"/>
        <dbReference type="ChEBI" id="CHEBI:29999"/>
        <dbReference type="ChEBI" id="CHEBI:30616"/>
        <dbReference type="ChEBI" id="CHEBI:83421"/>
        <dbReference type="ChEBI" id="CHEBI:456216"/>
        <dbReference type="EC" id="2.7.11.1"/>
    </reaction>
</comment>
<dbReference type="CDD" id="cd14066">
    <property type="entry name" value="STKc_IRAK"/>
    <property type="match status" value="1"/>
</dbReference>
<dbReference type="SMART" id="SM00220">
    <property type="entry name" value="S_TKc"/>
    <property type="match status" value="1"/>
</dbReference>
<evidence type="ECO:0000313" key="22">
    <source>
        <dbReference type="EMBL" id="OTG23893.1"/>
    </source>
</evidence>
<feature type="domain" description="Protein kinase" evidence="20">
    <location>
        <begin position="285"/>
        <end position="553"/>
    </location>
</feature>
<comment type="catalytic activity">
    <reaction evidence="16">
        <text>L-threonyl-[protein] + ATP = O-phospho-L-threonyl-[protein] + ADP + H(+)</text>
        <dbReference type="Rhea" id="RHEA:46608"/>
        <dbReference type="Rhea" id="RHEA-COMP:11060"/>
        <dbReference type="Rhea" id="RHEA-COMP:11605"/>
        <dbReference type="ChEBI" id="CHEBI:15378"/>
        <dbReference type="ChEBI" id="CHEBI:30013"/>
        <dbReference type="ChEBI" id="CHEBI:30616"/>
        <dbReference type="ChEBI" id="CHEBI:61977"/>
        <dbReference type="ChEBI" id="CHEBI:456216"/>
        <dbReference type="EC" id="2.7.11.1"/>
    </reaction>
</comment>
<keyword evidence="13" id="KW-1015">Disulfide bond</keyword>
<evidence type="ECO:0000256" key="6">
    <source>
        <dbReference type="ARBA" id="ARBA00022729"/>
    </source>
</evidence>
<dbReference type="PANTHER" id="PTHR27002:SF804">
    <property type="entry name" value="OS02G0710500 PROTEIN"/>
    <property type="match status" value="1"/>
</dbReference>
<dbReference type="Gene3D" id="3.30.430.20">
    <property type="entry name" value="Gnk2 domain, C-X8-C-X2-C motif"/>
    <property type="match status" value="2"/>
</dbReference>
<dbReference type="SUPFAM" id="SSF56112">
    <property type="entry name" value="Protein kinase-like (PK-like)"/>
    <property type="match status" value="1"/>
</dbReference>
<dbReference type="InterPro" id="IPR002902">
    <property type="entry name" value="GNK2"/>
</dbReference>
<evidence type="ECO:0000256" key="10">
    <source>
        <dbReference type="ARBA" id="ARBA00022840"/>
    </source>
</evidence>
<evidence type="ECO:0000256" key="13">
    <source>
        <dbReference type="ARBA" id="ARBA00023157"/>
    </source>
</evidence>
<name>A0A251ULH0_HELAN</name>
<keyword evidence="4" id="KW-0808">Transferase</keyword>
<dbReference type="GO" id="GO:0006955">
    <property type="term" value="P:immune response"/>
    <property type="evidence" value="ECO:0000318"/>
    <property type="project" value="GO_Central"/>
</dbReference>
<evidence type="ECO:0000256" key="18">
    <source>
        <dbReference type="SAM" id="Phobius"/>
    </source>
</evidence>
<proteinExistence type="predicted"/>
<evidence type="ECO:0000256" key="17">
    <source>
        <dbReference type="ARBA" id="ARBA00048679"/>
    </source>
</evidence>
<gene>
    <name evidence="22" type="primary">CRK7</name>
    <name evidence="22" type="ORF">HannXRQ_Chr05g0130681</name>
</gene>
<keyword evidence="7" id="KW-0677">Repeat</keyword>
<dbReference type="Gene3D" id="1.10.510.10">
    <property type="entry name" value="Transferase(Phosphotransferase) domain 1"/>
    <property type="match status" value="1"/>
</dbReference>
<evidence type="ECO:0000259" key="20">
    <source>
        <dbReference type="PROSITE" id="PS50011"/>
    </source>
</evidence>
<keyword evidence="23" id="KW-1185">Reference proteome</keyword>
<comment type="subcellular location">
    <subcellularLocation>
        <location evidence="1">Membrane</location>
        <topology evidence="1">Single-pass membrane protein</topology>
    </subcellularLocation>
</comment>
<evidence type="ECO:0000256" key="14">
    <source>
        <dbReference type="ARBA" id="ARBA00023170"/>
    </source>
</evidence>
<keyword evidence="5 18" id="KW-0812">Transmembrane</keyword>
<dbReference type="Pfam" id="PF07714">
    <property type="entry name" value="PK_Tyr_Ser-Thr"/>
    <property type="match status" value="1"/>
</dbReference>
<dbReference type="InterPro" id="IPR011009">
    <property type="entry name" value="Kinase-like_dom_sf"/>
</dbReference>
<keyword evidence="6 19" id="KW-0732">Signal</keyword>
<feature type="signal peptide" evidence="19">
    <location>
        <begin position="1"/>
        <end position="20"/>
    </location>
</feature>
<evidence type="ECO:0000313" key="23">
    <source>
        <dbReference type="Proteomes" id="UP000215914"/>
    </source>
</evidence>
<keyword evidence="12 18" id="KW-0472">Membrane</keyword>
<dbReference type="FunFam" id="3.30.200.20:FF:000195">
    <property type="entry name" value="G-type lectin S-receptor-like serine/threonine-protein kinase"/>
    <property type="match status" value="1"/>
</dbReference>
<evidence type="ECO:0000256" key="5">
    <source>
        <dbReference type="ARBA" id="ARBA00022692"/>
    </source>
</evidence>
<keyword evidence="15" id="KW-0325">Glycoprotein</keyword>
<evidence type="ECO:0000259" key="21">
    <source>
        <dbReference type="PROSITE" id="PS51473"/>
    </source>
</evidence>
<dbReference type="CDD" id="cd23509">
    <property type="entry name" value="Gnk2-like"/>
    <property type="match status" value="2"/>
</dbReference>
<keyword evidence="11 18" id="KW-1133">Transmembrane helix</keyword>
<dbReference type="InParanoid" id="A0A251ULH0"/>
<dbReference type="GO" id="GO:0004674">
    <property type="term" value="F:protein serine/threonine kinase activity"/>
    <property type="evidence" value="ECO:0000318"/>
    <property type="project" value="GO_Central"/>
</dbReference>
<dbReference type="InterPro" id="IPR001245">
    <property type="entry name" value="Ser-Thr/Tyr_kinase_cat_dom"/>
</dbReference>
<evidence type="ECO:0000256" key="12">
    <source>
        <dbReference type="ARBA" id="ARBA00023136"/>
    </source>
</evidence>
<evidence type="ECO:0000256" key="11">
    <source>
        <dbReference type="ARBA" id="ARBA00022989"/>
    </source>
</evidence>
<dbReference type="InterPro" id="IPR038408">
    <property type="entry name" value="GNK2_sf"/>
</dbReference>
<keyword evidence="8" id="KW-0547">Nucleotide-binding</keyword>
<dbReference type="InterPro" id="IPR000719">
    <property type="entry name" value="Prot_kinase_dom"/>
</dbReference>
<dbReference type="EMBL" id="CM007894">
    <property type="protein sequence ID" value="OTG23893.1"/>
    <property type="molecule type" value="Genomic_DNA"/>
</dbReference>
<dbReference type="Proteomes" id="UP000215914">
    <property type="component" value="Chromosome 5"/>
</dbReference>
<evidence type="ECO:0000256" key="1">
    <source>
        <dbReference type="ARBA" id="ARBA00004167"/>
    </source>
</evidence>
<dbReference type="PROSITE" id="PS50011">
    <property type="entry name" value="PROTEIN_KINASE_DOM"/>
    <property type="match status" value="1"/>
</dbReference>
<dbReference type="Gene3D" id="3.30.200.20">
    <property type="entry name" value="Phosphorylase Kinase, domain 1"/>
    <property type="match status" value="1"/>
</dbReference>
<dbReference type="PANTHER" id="PTHR27002">
    <property type="entry name" value="RECEPTOR-LIKE SERINE/THREONINE-PROTEIN KINASE SD1-8"/>
    <property type="match status" value="1"/>
</dbReference>
<reference evidence="23" key="1">
    <citation type="journal article" date="2017" name="Nature">
        <title>The sunflower genome provides insights into oil metabolism, flowering and Asterid evolution.</title>
        <authorList>
            <person name="Badouin H."/>
            <person name="Gouzy J."/>
            <person name="Grassa C.J."/>
            <person name="Murat F."/>
            <person name="Staton S.E."/>
            <person name="Cottret L."/>
            <person name="Lelandais-Briere C."/>
            <person name="Owens G.L."/>
            <person name="Carrere S."/>
            <person name="Mayjonade B."/>
            <person name="Legrand L."/>
            <person name="Gill N."/>
            <person name="Kane N.C."/>
            <person name="Bowers J.E."/>
            <person name="Hubner S."/>
            <person name="Bellec A."/>
            <person name="Berard A."/>
            <person name="Berges H."/>
            <person name="Blanchet N."/>
            <person name="Boniface M.C."/>
            <person name="Brunel D."/>
            <person name="Catrice O."/>
            <person name="Chaidir N."/>
            <person name="Claudel C."/>
            <person name="Donnadieu C."/>
            <person name="Faraut T."/>
            <person name="Fievet G."/>
            <person name="Helmstetter N."/>
            <person name="King M."/>
            <person name="Knapp S.J."/>
            <person name="Lai Z."/>
            <person name="Le Paslier M.C."/>
            <person name="Lippi Y."/>
            <person name="Lorenzon L."/>
            <person name="Mandel J.R."/>
            <person name="Marage G."/>
            <person name="Marchand G."/>
            <person name="Marquand E."/>
            <person name="Bret-Mestries E."/>
            <person name="Morien E."/>
            <person name="Nambeesan S."/>
            <person name="Nguyen T."/>
            <person name="Pegot-Espagnet P."/>
            <person name="Pouilly N."/>
            <person name="Raftis F."/>
            <person name="Sallet E."/>
            <person name="Schiex T."/>
            <person name="Thomas J."/>
            <person name="Vandecasteele C."/>
            <person name="Vares D."/>
            <person name="Vear F."/>
            <person name="Vautrin S."/>
            <person name="Crespi M."/>
            <person name="Mangin B."/>
            <person name="Burke J.M."/>
            <person name="Salse J."/>
            <person name="Munos S."/>
            <person name="Vincourt P."/>
            <person name="Rieseberg L.H."/>
            <person name="Langlade N.B."/>
        </authorList>
    </citation>
    <scope>NUCLEOTIDE SEQUENCE [LARGE SCALE GENOMIC DNA]</scope>
    <source>
        <strain evidence="23">cv. SF193</strain>
    </source>
</reference>
<evidence type="ECO:0000256" key="8">
    <source>
        <dbReference type="ARBA" id="ARBA00022741"/>
    </source>
</evidence>
<keyword evidence="14 22" id="KW-0675">Receptor</keyword>
<dbReference type="GO" id="GO:0007165">
    <property type="term" value="P:signal transduction"/>
    <property type="evidence" value="ECO:0000318"/>
    <property type="project" value="GO_Central"/>
</dbReference>
<dbReference type="GO" id="GO:0005886">
    <property type="term" value="C:plasma membrane"/>
    <property type="evidence" value="ECO:0000318"/>
    <property type="project" value="GO_Central"/>
</dbReference>
<sequence>MDLLIYSFLILICNFDLATTQEEFSGPFCGLSGNYTQNTDYRHNLDDVLYTLINTNNGFGFYNSTSGQANAAALCRGDIQPENCRRCVDDATRRIRQQCPVQIEAVGWYETCFIRYSNRSMGSINDLVVFYAWNARNVSDSSIVQWNKGVADLLSALLPEAAGGGQFRKYSSLNITPPGFWTIYGMMQCTPELSEMECSDCLYGAVSLVQPLNRSLGNTNIGIIVGPILAVVFAMIMVVVFFTFRRRRLKRNLLSSSSILEREDEDNGEMNSFNLSTIQVSTNNFSQENKLGEGGFGPVYKGTLQDGKEIAVKRLARNSRQGLVEFKTEVNLIIKLQHKNLVRLLGYCVKGPERLLIYEFMANNSLDTFLFDANKCKELDWAKRSNIVIGIAKGLRYLHEDSRLKIIHRDMKASNILLDNEMNAKISDFGTARIFGGNQMEAATDRIVGTYGYMAPEYAMEGLFSTKSDVYSFGVLLLEIVSGQRNNLYFYQDQPQNLLLMAWRLWNENKGEQIVDHRLIQTSAIDEALRWINIALLCVQEDPQDRPTMSTII</sequence>
<keyword evidence="3" id="KW-0723">Serine/threonine-protein kinase</keyword>
<keyword evidence="10" id="KW-0067">ATP-binding</keyword>
<dbReference type="PROSITE" id="PS00108">
    <property type="entry name" value="PROTEIN_KINASE_ST"/>
    <property type="match status" value="1"/>
</dbReference>
<feature type="chain" id="PRO_5013395508" description="non-specific serine/threonine protein kinase" evidence="19">
    <location>
        <begin position="21"/>
        <end position="553"/>
    </location>
</feature>
<dbReference type="Pfam" id="PF01657">
    <property type="entry name" value="Stress-antifung"/>
    <property type="match status" value="1"/>
</dbReference>
<keyword evidence="9 22" id="KW-0418">Kinase</keyword>
<organism evidence="22 23">
    <name type="scientific">Helianthus annuus</name>
    <name type="common">Common sunflower</name>
    <dbReference type="NCBI Taxonomy" id="4232"/>
    <lineage>
        <taxon>Eukaryota</taxon>
        <taxon>Viridiplantae</taxon>
        <taxon>Streptophyta</taxon>
        <taxon>Embryophyta</taxon>
        <taxon>Tracheophyta</taxon>
        <taxon>Spermatophyta</taxon>
        <taxon>Magnoliopsida</taxon>
        <taxon>eudicotyledons</taxon>
        <taxon>Gunneridae</taxon>
        <taxon>Pentapetalae</taxon>
        <taxon>asterids</taxon>
        <taxon>campanulids</taxon>
        <taxon>Asterales</taxon>
        <taxon>Asteraceae</taxon>
        <taxon>Asteroideae</taxon>
        <taxon>Heliantheae alliance</taxon>
        <taxon>Heliantheae</taxon>
        <taxon>Helianthus</taxon>
    </lineage>
</organism>
<feature type="domain" description="Gnk2-homologous" evidence="21">
    <location>
        <begin position="126"/>
        <end position="238"/>
    </location>
</feature>
<dbReference type="PROSITE" id="PS51473">
    <property type="entry name" value="GNK2"/>
    <property type="match status" value="2"/>
</dbReference>
<dbReference type="OMA" id="ELSEMEC"/>
<evidence type="ECO:0000256" key="3">
    <source>
        <dbReference type="ARBA" id="ARBA00022527"/>
    </source>
</evidence>
<evidence type="ECO:0000256" key="4">
    <source>
        <dbReference type="ARBA" id="ARBA00022679"/>
    </source>
</evidence>
<feature type="domain" description="Gnk2-homologous" evidence="21">
    <location>
        <begin position="23"/>
        <end position="121"/>
    </location>
</feature>
<evidence type="ECO:0000256" key="2">
    <source>
        <dbReference type="ARBA" id="ARBA00012513"/>
    </source>
</evidence>
<dbReference type="InterPro" id="IPR008271">
    <property type="entry name" value="Ser/Thr_kinase_AS"/>
</dbReference>
<evidence type="ECO:0000256" key="9">
    <source>
        <dbReference type="ARBA" id="ARBA00022777"/>
    </source>
</evidence>
<evidence type="ECO:0000256" key="7">
    <source>
        <dbReference type="ARBA" id="ARBA00022737"/>
    </source>
</evidence>
<dbReference type="EC" id="2.7.11.1" evidence="2"/>
<accession>A0A251ULH0</accession>
<dbReference type="AlphaFoldDB" id="A0A251ULH0"/>
<protein>
    <recommendedName>
        <fullName evidence="2">non-specific serine/threonine protein kinase</fullName>
        <ecNumber evidence="2">2.7.11.1</ecNumber>
    </recommendedName>
</protein>
<feature type="transmembrane region" description="Helical" evidence="18">
    <location>
        <begin position="221"/>
        <end position="244"/>
    </location>
</feature>
<evidence type="ECO:0000256" key="15">
    <source>
        <dbReference type="ARBA" id="ARBA00023180"/>
    </source>
</evidence>
<evidence type="ECO:0000256" key="16">
    <source>
        <dbReference type="ARBA" id="ARBA00047899"/>
    </source>
</evidence>
<dbReference type="FunFam" id="1.10.510.10:FF:001697">
    <property type="entry name" value="Uncharacterized protein"/>
    <property type="match status" value="1"/>
</dbReference>
<evidence type="ECO:0000256" key="19">
    <source>
        <dbReference type="SAM" id="SignalP"/>
    </source>
</evidence>
<dbReference type="GO" id="GO:0005524">
    <property type="term" value="F:ATP binding"/>
    <property type="evidence" value="ECO:0007669"/>
    <property type="project" value="UniProtKB-KW"/>
</dbReference>